<name>A0A0H5QFF9_NEIMI</name>
<dbReference type="AlphaFoldDB" id="A0A0H5QFF9"/>
<accession>A0A0H5QFF9</accession>
<evidence type="ECO:0000313" key="1">
    <source>
        <dbReference type="EMBL" id="CRY99995.1"/>
    </source>
</evidence>
<dbReference type="Proteomes" id="UP000182715">
    <property type="component" value="Unassembled WGS sequence"/>
</dbReference>
<dbReference type="EMBL" id="CVTF01000114">
    <property type="protein sequence ID" value="CRY99995.1"/>
    <property type="molecule type" value="Genomic_DNA"/>
</dbReference>
<reference evidence="1 2" key="1">
    <citation type="submission" date="2014-11" db="EMBL/GenBank/DDBJ databases">
        <authorList>
            <person name="Diene M.Seydina."/>
        </authorList>
    </citation>
    <scope>NUCLEOTIDE SEQUENCE [LARGE SCALE GENOMIC DNA]</scope>
    <source>
        <strain evidence="1 2">Neisseria meningitidis CHUV</strain>
    </source>
</reference>
<protein>
    <submittedName>
        <fullName evidence="1">Uncharacterized protein</fullName>
    </submittedName>
</protein>
<evidence type="ECO:0000313" key="2">
    <source>
        <dbReference type="Proteomes" id="UP000182715"/>
    </source>
</evidence>
<sequence length="45" mass="5239">MKQMPSERVSDGIPMPAYSLLRVCQKYRHTKQGNAKIRYRQTTVA</sequence>
<organism evidence="1 2">
    <name type="scientific">Neisseria meningitidis serogroup B</name>
    <dbReference type="NCBI Taxonomy" id="491"/>
    <lineage>
        <taxon>Bacteria</taxon>
        <taxon>Pseudomonadati</taxon>
        <taxon>Pseudomonadota</taxon>
        <taxon>Betaproteobacteria</taxon>
        <taxon>Neisseriales</taxon>
        <taxon>Neisseriaceae</taxon>
        <taxon>Neisseria</taxon>
    </lineage>
</organism>
<proteinExistence type="predicted"/>